<evidence type="ECO:0000313" key="8">
    <source>
        <dbReference type="EMBL" id="KIU23423.1"/>
    </source>
</evidence>
<dbReference type="Gene3D" id="3.20.20.100">
    <property type="entry name" value="NADP-dependent oxidoreductase domain"/>
    <property type="match status" value="1"/>
</dbReference>
<dbReference type="GO" id="GO:0016616">
    <property type="term" value="F:oxidoreductase activity, acting on the CH-OH group of donors, NAD or NADP as acceptor"/>
    <property type="evidence" value="ECO:0007669"/>
    <property type="project" value="UniProtKB-ARBA"/>
</dbReference>
<organism evidence="8 10">
    <name type="scientific">Weissella cibaria</name>
    <dbReference type="NCBI Taxonomy" id="137591"/>
    <lineage>
        <taxon>Bacteria</taxon>
        <taxon>Bacillati</taxon>
        <taxon>Bacillota</taxon>
        <taxon>Bacilli</taxon>
        <taxon>Lactobacillales</taxon>
        <taxon>Lactobacillaceae</taxon>
        <taxon>Weissella</taxon>
    </lineage>
</organism>
<dbReference type="EMBL" id="JWHT01000034">
    <property type="protein sequence ID" value="KIU23423.1"/>
    <property type="molecule type" value="Genomic_DNA"/>
</dbReference>
<dbReference type="EC" id="1.-.-.-" evidence="8"/>
<evidence type="ECO:0000256" key="5">
    <source>
        <dbReference type="PIRSR" id="PIRSR000097-2"/>
    </source>
</evidence>
<dbReference type="PRINTS" id="PR00069">
    <property type="entry name" value="ALDKETRDTASE"/>
</dbReference>
<dbReference type="PATRIC" id="fig|137591.24.peg.1403"/>
<dbReference type="PROSITE" id="PS00062">
    <property type="entry name" value="ALDOKETO_REDUCTASE_2"/>
    <property type="match status" value="1"/>
</dbReference>
<protein>
    <submittedName>
        <fullName evidence="9">Aldo/keto reductase</fullName>
    </submittedName>
    <submittedName>
        <fullName evidence="8">Putative oxidoreductase</fullName>
        <ecNumber evidence="8">1.-.-.-</ecNumber>
    </submittedName>
</protein>
<feature type="site" description="Lowers pKa of active site Tyr" evidence="6">
    <location>
        <position position="77"/>
    </location>
</feature>
<dbReference type="InterPro" id="IPR036812">
    <property type="entry name" value="NAD(P)_OxRdtase_dom_sf"/>
</dbReference>
<gene>
    <name evidence="8" type="ORF">ab3b_01434</name>
    <name evidence="9" type="ORF">FO435_02070</name>
</gene>
<keyword evidence="2" id="KW-0521">NADP</keyword>
<dbReference type="PANTHER" id="PTHR43827:SF3">
    <property type="entry name" value="NADP-DEPENDENT OXIDOREDUCTASE DOMAIN-CONTAINING PROTEIN"/>
    <property type="match status" value="1"/>
</dbReference>
<sequence length="280" mass="30686">MSFLHETYTLNNGIQIPKVGLGTWQQTKQQAHDSVAAALKAGYLYVDTAQMYQNEDAVGAAIAESGIDRTTLTISTKIDASIKNYQDAARSIDESLAALGTDYIDLLLIHAPRPWNQMAVPNVRPVAGNNYYEENVAVWHAMEDAVKAGKVKSIGVSNFNNEDLKNILDAAEIKPVVNQIIYHIGMTQDVNQPFTEANGLLVQAYSPIGTGRLLRMPELQEIAAHYDRSVAQLAIRYALAKGTLPLPKANHPEYVAQNADVDFEITAADMAVLDAIEMPY</sequence>
<evidence type="ECO:0000313" key="11">
    <source>
        <dbReference type="Proteomes" id="UP000320012"/>
    </source>
</evidence>
<dbReference type="InterPro" id="IPR023210">
    <property type="entry name" value="NADP_OxRdtase_dom"/>
</dbReference>
<dbReference type="AlphaFoldDB" id="A0A0D1JQ61"/>
<dbReference type="RefSeq" id="WP_043941382.1">
    <property type="nucleotide sequence ID" value="NZ_CP041193.1"/>
</dbReference>
<evidence type="ECO:0000256" key="2">
    <source>
        <dbReference type="ARBA" id="ARBA00022857"/>
    </source>
</evidence>
<dbReference type="FunFam" id="3.20.20.100:FF:000002">
    <property type="entry name" value="2,5-diketo-D-gluconic acid reductase A"/>
    <property type="match status" value="1"/>
</dbReference>
<keyword evidence="3 8" id="KW-0560">Oxidoreductase</keyword>
<evidence type="ECO:0000313" key="9">
    <source>
        <dbReference type="EMBL" id="TVV26768.1"/>
    </source>
</evidence>
<comment type="similarity">
    <text evidence="1">Belongs to the aldo/keto reductase family.</text>
</comment>
<dbReference type="SUPFAM" id="SSF51430">
    <property type="entry name" value="NAD(P)-linked oxidoreductase"/>
    <property type="match status" value="1"/>
</dbReference>
<dbReference type="Proteomes" id="UP000320012">
    <property type="component" value="Unassembled WGS sequence"/>
</dbReference>
<reference evidence="8 10" key="1">
    <citation type="journal article" date="2015" name="Microbiology (Mosc.)">
        <title>Genomics of the Weissella cibaria species with an examination of its metabolic traits.</title>
        <authorList>
            <person name="Lynch K.M."/>
            <person name="Lucid A."/>
            <person name="Arendt E.K."/>
            <person name="Sleator R.D."/>
            <person name="Lucey B."/>
            <person name="Coffey A."/>
        </authorList>
    </citation>
    <scope>NUCLEOTIDE SEQUENCE [LARGE SCALE GENOMIC DNA]</scope>
    <source>
        <strain evidence="8 10">AB3b</strain>
    </source>
</reference>
<proteinExistence type="inferred from homology"/>
<dbReference type="InterPro" id="IPR020471">
    <property type="entry name" value="AKR"/>
</dbReference>
<evidence type="ECO:0000256" key="1">
    <source>
        <dbReference type="ARBA" id="ARBA00007905"/>
    </source>
</evidence>
<dbReference type="PANTHER" id="PTHR43827">
    <property type="entry name" value="2,5-DIKETO-D-GLUCONIC ACID REDUCTASE"/>
    <property type="match status" value="1"/>
</dbReference>
<accession>A0A0D1JQ61</accession>
<dbReference type="EMBL" id="VNHC01000002">
    <property type="protein sequence ID" value="TVV26768.1"/>
    <property type="molecule type" value="Genomic_DNA"/>
</dbReference>
<feature type="active site" description="Proton donor" evidence="4">
    <location>
        <position position="52"/>
    </location>
</feature>
<name>A0A0D1JQ61_9LACO</name>
<feature type="binding site" evidence="5">
    <location>
        <position position="110"/>
    </location>
    <ligand>
        <name>substrate</name>
    </ligand>
</feature>
<dbReference type="Proteomes" id="UP000032289">
    <property type="component" value="Unassembled WGS sequence"/>
</dbReference>
<evidence type="ECO:0000256" key="4">
    <source>
        <dbReference type="PIRSR" id="PIRSR000097-1"/>
    </source>
</evidence>
<dbReference type="Pfam" id="PF00248">
    <property type="entry name" value="Aldo_ket_red"/>
    <property type="match status" value="1"/>
</dbReference>
<evidence type="ECO:0000313" key="10">
    <source>
        <dbReference type="Proteomes" id="UP000032289"/>
    </source>
</evidence>
<reference evidence="9 11" key="2">
    <citation type="submission" date="2019-07" db="EMBL/GenBank/DDBJ databases">
        <title>Genome sequence of Weissella cibaria GK1.</title>
        <authorList>
            <person name="Choi H.-J."/>
        </authorList>
    </citation>
    <scope>NUCLEOTIDE SEQUENCE [LARGE SCALE GENOMIC DNA]</scope>
    <source>
        <strain evidence="9 11">GK1</strain>
    </source>
</reference>
<comment type="caution">
    <text evidence="8">The sequence shown here is derived from an EMBL/GenBank/DDBJ whole genome shotgun (WGS) entry which is preliminary data.</text>
</comment>
<evidence type="ECO:0000256" key="6">
    <source>
        <dbReference type="PIRSR" id="PIRSR000097-3"/>
    </source>
</evidence>
<dbReference type="InterPro" id="IPR018170">
    <property type="entry name" value="Aldo/ket_reductase_CS"/>
</dbReference>
<dbReference type="PIRSF" id="PIRSF000097">
    <property type="entry name" value="AKR"/>
    <property type="match status" value="1"/>
</dbReference>
<evidence type="ECO:0000259" key="7">
    <source>
        <dbReference type="Pfam" id="PF00248"/>
    </source>
</evidence>
<feature type="domain" description="NADP-dependent oxidoreductase" evidence="7">
    <location>
        <begin position="19"/>
        <end position="276"/>
    </location>
</feature>
<dbReference type="CDD" id="cd19071">
    <property type="entry name" value="AKR_AKR1-5-like"/>
    <property type="match status" value="1"/>
</dbReference>
<evidence type="ECO:0000256" key="3">
    <source>
        <dbReference type="ARBA" id="ARBA00023002"/>
    </source>
</evidence>